<dbReference type="EMBL" id="MU167256">
    <property type="protein sequence ID" value="KAG0146791.1"/>
    <property type="molecule type" value="Genomic_DNA"/>
</dbReference>
<proteinExistence type="predicted"/>
<keyword evidence="2" id="KW-1185">Reference proteome</keyword>
<protein>
    <submittedName>
        <fullName evidence="1">Uncharacterized protein</fullName>
    </submittedName>
</protein>
<accession>A0A9P6NNM2</accession>
<gene>
    <name evidence="1" type="ORF">CROQUDRAFT_132946</name>
</gene>
<name>A0A9P6NNM2_9BASI</name>
<dbReference type="Proteomes" id="UP000886653">
    <property type="component" value="Unassembled WGS sequence"/>
</dbReference>
<organism evidence="1 2">
    <name type="scientific">Cronartium quercuum f. sp. fusiforme G11</name>
    <dbReference type="NCBI Taxonomy" id="708437"/>
    <lineage>
        <taxon>Eukaryota</taxon>
        <taxon>Fungi</taxon>
        <taxon>Dikarya</taxon>
        <taxon>Basidiomycota</taxon>
        <taxon>Pucciniomycotina</taxon>
        <taxon>Pucciniomycetes</taxon>
        <taxon>Pucciniales</taxon>
        <taxon>Coleosporiaceae</taxon>
        <taxon>Cronartium</taxon>
    </lineage>
</organism>
<evidence type="ECO:0000313" key="1">
    <source>
        <dbReference type="EMBL" id="KAG0146791.1"/>
    </source>
</evidence>
<sequence>MCKDWSKKKLCDVRNLPRELYNLLCVPIGVILHPETKMLKTHHRKHGREHLRYTGTEVRRRVIITRYQILVADCDAFTGEILLFLRNLRTNELDNKCITCHEPLPDVEPVGVEFEKVYRFSQVGCVLLSVKRESSIANLPENQKEGNTASRSTELERSTVIEMVNLSSPQ</sequence>
<reference evidence="1" key="1">
    <citation type="submission" date="2013-11" db="EMBL/GenBank/DDBJ databases">
        <title>Genome sequence of the fusiform rust pathogen reveals effectors for host alternation and coevolution with pine.</title>
        <authorList>
            <consortium name="DOE Joint Genome Institute"/>
            <person name="Smith K."/>
            <person name="Pendleton A."/>
            <person name="Kubisiak T."/>
            <person name="Anderson C."/>
            <person name="Salamov A."/>
            <person name="Aerts A."/>
            <person name="Riley R."/>
            <person name="Clum A."/>
            <person name="Lindquist E."/>
            <person name="Ence D."/>
            <person name="Campbell M."/>
            <person name="Kronenberg Z."/>
            <person name="Feau N."/>
            <person name="Dhillon B."/>
            <person name="Hamelin R."/>
            <person name="Burleigh J."/>
            <person name="Smith J."/>
            <person name="Yandell M."/>
            <person name="Nelson C."/>
            <person name="Grigoriev I."/>
            <person name="Davis J."/>
        </authorList>
    </citation>
    <scope>NUCLEOTIDE SEQUENCE</scope>
    <source>
        <strain evidence="1">G11</strain>
    </source>
</reference>
<evidence type="ECO:0000313" key="2">
    <source>
        <dbReference type="Proteomes" id="UP000886653"/>
    </source>
</evidence>
<dbReference type="AlphaFoldDB" id="A0A9P6NNM2"/>
<comment type="caution">
    <text evidence="1">The sequence shown here is derived from an EMBL/GenBank/DDBJ whole genome shotgun (WGS) entry which is preliminary data.</text>
</comment>